<evidence type="ECO:0000313" key="3">
    <source>
        <dbReference type="Proteomes" id="UP000434957"/>
    </source>
</evidence>
<dbReference type="Proteomes" id="UP000434957">
    <property type="component" value="Unassembled WGS sequence"/>
</dbReference>
<organism evidence="2 3">
    <name type="scientific">Phytophthora rubi</name>
    <dbReference type="NCBI Taxonomy" id="129364"/>
    <lineage>
        <taxon>Eukaryota</taxon>
        <taxon>Sar</taxon>
        <taxon>Stramenopiles</taxon>
        <taxon>Oomycota</taxon>
        <taxon>Peronosporomycetes</taxon>
        <taxon>Peronosporales</taxon>
        <taxon>Peronosporaceae</taxon>
        <taxon>Phytophthora</taxon>
    </lineage>
</organism>
<reference evidence="2 3" key="1">
    <citation type="submission" date="2018-08" db="EMBL/GenBank/DDBJ databases">
        <title>Genomic investigation of the strawberry pathogen Phytophthora fragariae indicates pathogenicity is determined by transcriptional variation in three key races.</title>
        <authorList>
            <person name="Adams T.M."/>
            <person name="Armitage A.D."/>
            <person name="Sobczyk M.K."/>
            <person name="Bates H.J."/>
            <person name="Dunwell J.M."/>
            <person name="Nellist C.F."/>
            <person name="Harrison R.J."/>
        </authorList>
    </citation>
    <scope>NUCLEOTIDE SEQUENCE [LARGE SCALE GENOMIC DNA]</scope>
    <source>
        <strain evidence="1 4">SCRP324</strain>
        <strain evidence="2 3">SCRP333</strain>
    </source>
</reference>
<evidence type="ECO:0000313" key="2">
    <source>
        <dbReference type="EMBL" id="KAE9303848.1"/>
    </source>
</evidence>
<dbReference type="Proteomes" id="UP000435112">
    <property type="component" value="Unassembled WGS sequence"/>
</dbReference>
<dbReference type="EMBL" id="QXFT01002105">
    <property type="protein sequence ID" value="KAE9303848.1"/>
    <property type="molecule type" value="Genomic_DNA"/>
</dbReference>
<accession>A0A6A4DKR1</accession>
<keyword evidence="3" id="KW-1185">Reference proteome</keyword>
<proteinExistence type="predicted"/>
<evidence type="ECO:0000313" key="4">
    <source>
        <dbReference type="Proteomes" id="UP000435112"/>
    </source>
</evidence>
<gene>
    <name evidence="1" type="ORF">PR002_g20047</name>
    <name evidence="2" type="ORF">PR003_g21901</name>
</gene>
<protein>
    <submittedName>
        <fullName evidence="2">Uncharacterized protein</fullName>
    </submittedName>
</protein>
<name>A0A6A4DKR1_9STRA</name>
<sequence length="71" mass="8453">MDKKTAHYRMPKLLVTLVWCQEYLRRLRRLAPSTLRSLRAVLEKQTTPWAIPNRGLRRRMSRALGYSVLTK</sequence>
<dbReference type="AlphaFoldDB" id="A0A6A4DKR1"/>
<dbReference type="EMBL" id="QXFU01001872">
    <property type="protein sequence ID" value="KAE8994081.1"/>
    <property type="molecule type" value="Genomic_DNA"/>
</dbReference>
<comment type="caution">
    <text evidence="2">The sequence shown here is derived from an EMBL/GenBank/DDBJ whole genome shotgun (WGS) entry which is preliminary data.</text>
</comment>
<evidence type="ECO:0000313" key="1">
    <source>
        <dbReference type="EMBL" id="KAE8994081.1"/>
    </source>
</evidence>